<organism evidence="2 3">
    <name type="scientific">Arthrobacter woluwensis</name>
    <dbReference type="NCBI Taxonomy" id="156980"/>
    <lineage>
        <taxon>Bacteria</taxon>
        <taxon>Bacillati</taxon>
        <taxon>Actinomycetota</taxon>
        <taxon>Actinomycetes</taxon>
        <taxon>Micrococcales</taxon>
        <taxon>Micrococcaceae</taxon>
        <taxon>Arthrobacter</taxon>
    </lineage>
</organism>
<evidence type="ECO:0000313" key="3">
    <source>
        <dbReference type="Proteomes" id="UP000182652"/>
    </source>
</evidence>
<evidence type="ECO:0000313" key="2">
    <source>
        <dbReference type="EMBL" id="SEB88288.1"/>
    </source>
</evidence>
<dbReference type="Proteomes" id="UP000182652">
    <property type="component" value="Unassembled WGS sequence"/>
</dbReference>
<name>A0A1H4N093_9MICC</name>
<evidence type="ECO:0000256" key="1">
    <source>
        <dbReference type="SAM" id="Phobius"/>
    </source>
</evidence>
<reference evidence="2 3" key="1">
    <citation type="submission" date="2016-10" db="EMBL/GenBank/DDBJ databases">
        <authorList>
            <person name="de Groot N.N."/>
        </authorList>
    </citation>
    <scope>NUCLEOTIDE SEQUENCE [LARGE SCALE GENOMIC DNA]</scope>
    <source>
        <strain evidence="2 3">DSM 10495</strain>
    </source>
</reference>
<sequence>MFLTLFVNVSSLLAVRLREERTDRRRHPDRGDVPGWVMVTLMTAALVALLLAVAGPALEGLFRQAIDTVTRK</sequence>
<keyword evidence="1" id="KW-1133">Transmembrane helix</keyword>
<dbReference type="EMBL" id="FNSN01000003">
    <property type="protein sequence ID" value="SEB88288.1"/>
    <property type="molecule type" value="Genomic_DNA"/>
</dbReference>
<accession>A0A1H4N093</accession>
<gene>
    <name evidence="2" type="ORF">SAMN04489745_1500</name>
</gene>
<keyword evidence="1" id="KW-0472">Membrane</keyword>
<protein>
    <submittedName>
        <fullName evidence="2">Uncharacterized protein</fullName>
    </submittedName>
</protein>
<feature type="transmembrane region" description="Helical" evidence="1">
    <location>
        <begin position="33"/>
        <end position="54"/>
    </location>
</feature>
<keyword evidence="3" id="KW-1185">Reference proteome</keyword>
<dbReference type="AlphaFoldDB" id="A0A1H4N093"/>
<dbReference type="STRING" id="156980.SAMN04489745_1500"/>
<dbReference type="RefSeq" id="WP_074784132.1">
    <property type="nucleotide sequence ID" value="NZ_FNSN01000003.1"/>
</dbReference>
<keyword evidence="1" id="KW-0812">Transmembrane</keyword>
<proteinExistence type="predicted"/>